<dbReference type="EMBL" id="LFRF01000025">
    <property type="protein sequence ID" value="KND88556.1"/>
    <property type="molecule type" value="Genomic_DNA"/>
</dbReference>
<reference evidence="1 2" key="1">
    <citation type="journal article" date="2015" name="BMC Genomics">
        <title>The genome of the truffle-parasite Tolypocladium ophioglossoides and the evolution of antifungal peptaibiotics.</title>
        <authorList>
            <person name="Quandt C.A."/>
            <person name="Bushley K.E."/>
            <person name="Spatafora J.W."/>
        </authorList>
    </citation>
    <scope>NUCLEOTIDE SEQUENCE [LARGE SCALE GENOMIC DNA]</scope>
    <source>
        <strain evidence="1 2">CBS 100239</strain>
    </source>
</reference>
<keyword evidence="2" id="KW-1185">Reference proteome</keyword>
<dbReference type="OrthoDB" id="5584477at2759"/>
<dbReference type="AlphaFoldDB" id="A0A0L0N3G5"/>
<evidence type="ECO:0000313" key="1">
    <source>
        <dbReference type="EMBL" id="KND88556.1"/>
    </source>
</evidence>
<sequence length="39" mass="4583">MKLGIIAEEDIFRKTTEEFFTEYYKSLKVLLEAQKGVDV</sequence>
<dbReference type="Proteomes" id="UP000036947">
    <property type="component" value="Unassembled WGS sequence"/>
</dbReference>
<protein>
    <submittedName>
        <fullName evidence="1">Uncharacterized protein</fullName>
    </submittedName>
</protein>
<organism evidence="1 2">
    <name type="scientific">Tolypocladium ophioglossoides (strain CBS 100239)</name>
    <name type="common">Snaketongue truffleclub</name>
    <name type="synonym">Elaphocordyceps ophioglossoides</name>
    <dbReference type="NCBI Taxonomy" id="1163406"/>
    <lineage>
        <taxon>Eukaryota</taxon>
        <taxon>Fungi</taxon>
        <taxon>Dikarya</taxon>
        <taxon>Ascomycota</taxon>
        <taxon>Pezizomycotina</taxon>
        <taxon>Sordariomycetes</taxon>
        <taxon>Hypocreomycetidae</taxon>
        <taxon>Hypocreales</taxon>
        <taxon>Ophiocordycipitaceae</taxon>
        <taxon>Tolypocladium</taxon>
    </lineage>
</organism>
<gene>
    <name evidence="1" type="ORF">TOPH_06897</name>
</gene>
<comment type="caution">
    <text evidence="1">The sequence shown here is derived from an EMBL/GenBank/DDBJ whole genome shotgun (WGS) entry which is preliminary data.</text>
</comment>
<accession>A0A0L0N3G5</accession>
<evidence type="ECO:0000313" key="2">
    <source>
        <dbReference type="Proteomes" id="UP000036947"/>
    </source>
</evidence>
<proteinExistence type="predicted"/>
<name>A0A0L0N3G5_TOLOC</name>